<evidence type="ECO:0000313" key="4">
    <source>
        <dbReference type="Proteomes" id="UP001327093"/>
    </source>
</evidence>
<keyword evidence="2" id="KW-0472">Membrane</keyword>
<evidence type="ECO:0000313" key="3">
    <source>
        <dbReference type="EMBL" id="MEB3371315.1"/>
    </source>
</evidence>
<feature type="transmembrane region" description="Helical" evidence="2">
    <location>
        <begin position="185"/>
        <end position="210"/>
    </location>
</feature>
<feature type="compositionally biased region" description="Low complexity" evidence="1">
    <location>
        <begin position="366"/>
        <end position="375"/>
    </location>
</feature>
<dbReference type="RefSeq" id="WP_324268754.1">
    <property type="nucleotide sequence ID" value="NZ_JAWLNX010000027.1"/>
</dbReference>
<evidence type="ECO:0000256" key="1">
    <source>
        <dbReference type="SAM" id="MobiDB-lite"/>
    </source>
</evidence>
<reference evidence="3 4" key="1">
    <citation type="submission" date="2023-10" db="EMBL/GenBank/DDBJ databases">
        <title>Saccharopolyspora sp. nov., isolated from mangrove soil.</title>
        <authorList>
            <person name="Lu Y."/>
            <person name="Liu W."/>
        </authorList>
    </citation>
    <scope>NUCLEOTIDE SEQUENCE [LARGE SCALE GENOMIC DNA]</scope>
    <source>
        <strain evidence="3 4">S2-29</strain>
    </source>
</reference>
<feature type="compositionally biased region" description="Gly residues" evidence="1">
    <location>
        <begin position="447"/>
        <end position="472"/>
    </location>
</feature>
<dbReference type="EMBL" id="JAWLNX010000027">
    <property type="protein sequence ID" value="MEB3371315.1"/>
    <property type="molecule type" value="Genomic_DNA"/>
</dbReference>
<protein>
    <recommendedName>
        <fullName evidence="5">Conjugal transfer protein TrbL</fullName>
    </recommendedName>
</protein>
<keyword evidence="2" id="KW-1133">Transmembrane helix</keyword>
<dbReference type="Proteomes" id="UP001327093">
    <property type="component" value="Unassembled WGS sequence"/>
</dbReference>
<comment type="caution">
    <text evidence="3">The sequence shown here is derived from an EMBL/GenBank/DDBJ whole genome shotgun (WGS) entry which is preliminary data.</text>
</comment>
<evidence type="ECO:0008006" key="5">
    <source>
        <dbReference type="Google" id="ProtNLM"/>
    </source>
</evidence>
<sequence>MWPFDDIGSAIGGKLKELVSSAFETAMQALWDASLWILREAFRLADQFSVFTVDTREGPISVLWPMMLWISGVLALGLFFWQMTMTSLRGGRGFMRLVGGPVQYGIALAITVGMVAGFLTAADGLTHGILQYGLQSTNFQDALQHTTFADAAQDGVKAVVLGICAFIGVIPAGIGYVLEMLFREVAIYVLVATIPITAAGLLANVTKAWFWKAIRWILACIAMKPVLAMTLVLGVAISGGSKGLSGLLAGVGVLIISLLIPFVLFRLFAFVDPNSDAGSTFRDALAGVGVSSYGSGNPAIQAANALAGGGFGGGGGGSDAQESANADRFDSAMSDYADGEMDNHGVGHSSGGSSGGGGSGGGGGQSSASPSAADPGGDGDDDVLGGDGGAASPAAANSGRVTSSDGIGPQGVGGDYGDGSSGGGSAGGGYPEPPPPEPPDHGHDPGGYDGGGGSPHGGGGGGPKNSGGGGGAASSEAEAAVIPV</sequence>
<feature type="transmembrane region" description="Helical" evidence="2">
    <location>
        <begin position="102"/>
        <end position="122"/>
    </location>
</feature>
<organism evidence="3 4">
    <name type="scientific">Saccharopolyspora mangrovi</name>
    <dbReference type="NCBI Taxonomy" id="3082379"/>
    <lineage>
        <taxon>Bacteria</taxon>
        <taxon>Bacillati</taxon>
        <taxon>Actinomycetota</taxon>
        <taxon>Actinomycetes</taxon>
        <taxon>Pseudonocardiales</taxon>
        <taxon>Pseudonocardiaceae</taxon>
        <taxon>Saccharopolyspora</taxon>
    </lineage>
</organism>
<keyword evidence="2" id="KW-0812">Transmembrane</keyword>
<feature type="compositionally biased region" description="Gly residues" evidence="1">
    <location>
        <begin position="408"/>
        <end position="430"/>
    </location>
</feature>
<proteinExistence type="predicted"/>
<feature type="transmembrane region" description="Helical" evidence="2">
    <location>
        <begin position="158"/>
        <end position="178"/>
    </location>
</feature>
<evidence type="ECO:0000256" key="2">
    <source>
        <dbReference type="SAM" id="Phobius"/>
    </source>
</evidence>
<feature type="region of interest" description="Disordered" evidence="1">
    <location>
        <begin position="334"/>
        <end position="484"/>
    </location>
</feature>
<feature type="transmembrane region" description="Helical" evidence="2">
    <location>
        <begin position="216"/>
        <end position="237"/>
    </location>
</feature>
<name>A0ABU6AIG9_9PSEU</name>
<gene>
    <name evidence="3" type="ORF">R4I43_28295</name>
</gene>
<feature type="transmembrane region" description="Helical" evidence="2">
    <location>
        <begin position="244"/>
        <end position="269"/>
    </location>
</feature>
<feature type="compositionally biased region" description="Gly residues" evidence="1">
    <location>
        <begin position="348"/>
        <end position="365"/>
    </location>
</feature>
<feature type="compositionally biased region" description="Low complexity" evidence="1">
    <location>
        <begin position="390"/>
        <end position="407"/>
    </location>
</feature>
<keyword evidence="4" id="KW-1185">Reference proteome</keyword>
<feature type="transmembrane region" description="Helical" evidence="2">
    <location>
        <begin position="62"/>
        <end position="81"/>
    </location>
</feature>
<accession>A0ABU6AIG9</accession>